<dbReference type="GeneID" id="20080447"/>
<dbReference type="InterPro" id="IPR011701">
    <property type="entry name" value="MFS"/>
</dbReference>
<dbReference type="RefSeq" id="XP_008865454.1">
    <property type="nucleotide sequence ID" value="XM_008867232.1"/>
</dbReference>
<dbReference type="eggNOG" id="ENOG502QSJM">
    <property type="taxonomic scope" value="Eukaryota"/>
</dbReference>
<evidence type="ECO:0000256" key="6">
    <source>
        <dbReference type="SAM" id="SignalP"/>
    </source>
</evidence>
<keyword evidence="3 5" id="KW-1133">Transmembrane helix</keyword>
<dbReference type="PANTHER" id="PTHR21576:SF158">
    <property type="entry name" value="RIBOSOMAL RNA-PROCESSING PROTEIN 12-LIKE CONSERVED DOMAIN-CONTAINING PROTEIN"/>
    <property type="match status" value="1"/>
</dbReference>
<comment type="subcellular location">
    <subcellularLocation>
        <location evidence="1">Membrane</location>
        <topology evidence="1">Multi-pass membrane protein</topology>
    </subcellularLocation>
</comment>
<proteinExistence type="predicted"/>
<sequence length="435" mass="45920">MKAGWRATLSLAVSASLMLTVGSSYAISAWNSQLKEVLSLDQSQITTVNSSLSFGLYLAFLPGIFYDLYGARATSAVAGVLMPLLYLSACAQSSPRLSTSDSPSVVLLAITFGLIGLTSQFAGIACITANEGNFGAAHRGKVLGFLFSCFSAGGAVFAYVYRMFFDERVADYFMFMAALTLVMCALGAIFIHADDLERAPHTRYVAPESQCLLPSKEQQTHHVNSSVTSITGWTMLTDGRFWCLFVPTMIGVGSGLLVNTNLAFIVQARVGSPALLPSLVSLFSICNVGGRVAVGWISDSYVGILSRGHFLSGGLAVMAAAHLSFLWGSVASLYVSVAAAGIAEGCLFPTYSVLTRELFGAPHFGKNFGYMTFANAIGFPLILGPLASSIYHMSATTSPSSGVEICHGPSCFNPTFLVCAALNVVSLLGSIQLHA</sequence>
<evidence type="ECO:0000256" key="4">
    <source>
        <dbReference type="ARBA" id="ARBA00023136"/>
    </source>
</evidence>
<feature type="transmembrane region" description="Helical" evidence="5">
    <location>
        <begin position="367"/>
        <end position="392"/>
    </location>
</feature>
<keyword evidence="4 5" id="KW-0472">Membrane</keyword>
<dbReference type="OrthoDB" id="410267at2759"/>
<keyword evidence="2 5" id="KW-0812">Transmembrane</keyword>
<evidence type="ECO:0000256" key="2">
    <source>
        <dbReference type="ARBA" id="ARBA00022692"/>
    </source>
</evidence>
<feature type="transmembrane region" description="Helical" evidence="5">
    <location>
        <begin position="274"/>
        <end position="297"/>
    </location>
</feature>
<feature type="chain" id="PRO_5001535124" description="Nodulin-like domain-containing protein" evidence="6">
    <location>
        <begin position="27"/>
        <end position="435"/>
    </location>
</feature>
<reference evidence="7" key="1">
    <citation type="submission" date="2013-12" db="EMBL/GenBank/DDBJ databases">
        <title>The Genome Sequence of Aphanomyces invadans NJM9701.</title>
        <authorList>
            <consortium name="The Broad Institute Genomics Platform"/>
            <person name="Russ C."/>
            <person name="Tyler B."/>
            <person name="van West P."/>
            <person name="Dieguez-Uribeondo J."/>
            <person name="Young S.K."/>
            <person name="Zeng Q."/>
            <person name="Gargeya S."/>
            <person name="Fitzgerald M."/>
            <person name="Abouelleil A."/>
            <person name="Alvarado L."/>
            <person name="Chapman S.B."/>
            <person name="Gainer-Dewar J."/>
            <person name="Goldberg J."/>
            <person name="Griggs A."/>
            <person name="Gujja S."/>
            <person name="Hansen M."/>
            <person name="Howarth C."/>
            <person name="Imamovic A."/>
            <person name="Ireland A."/>
            <person name="Larimer J."/>
            <person name="McCowan C."/>
            <person name="Murphy C."/>
            <person name="Pearson M."/>
            <person name="Poon T.W."/>
            <person name="Priest M."/>
            <person name="Roberts A."/>
            <person name="Saif S."/>
            <person name="Shea T."/>
            <person name="Sykes S."/>
            <person name="Wortman J."/>
            <person name="Nusbaum C."/>
            <person name="Birren B."/>
        </authorList>
    </citation>
    <scope>NUCLEOTIDE SEQUENCE [LARGE SCALE GENOMIC DNA]</scope>
    <source>
        <strain evidence="7">NJM9701</strain>
    </source>
</reference>
<dbReference type="GO" id="GO:0016020">
    <property type="term" value="C:membrane"/>
    <property type="evidence" value="ECO:0007669"/>
    <property type="project" value="UniProtKB-SubCell"/>
</dbReference>
<feature type="transmembrane region" description="Helical" evidence="5">
    <location>
        <begin position="76"/>
        <end position="94"/>
    </location>
</feature>
<evidence type="ECO:0008006" key="8">
    <source>
        <dbReference type="Google" id="ProtNLM"/>
    </source>
</evidence>
<keyword evidence="6" id="KW-0732">Signal</keyword>
<gene>
    <name evidence="7" type="ORF">H310_03397</name>
</gene>
<evidence type="ECO:0000256" key="3">
    <source>
        <dbReference type="ARBA" id="ARBA00022989"/>
    </source>
</evidence>
<evidence type="ECO:0000256" key="5">
    <source>
        <dbReference type="SAM" id="Phobius"/>
    </source>
</evidence>
<dbReference type="Gene3D" id="1.20.1250.20">
    <property type="entry name" value="MFS general substrate transporter like domains"/>
    <property type="match status" value="2"/>
</dbReference>
<accession>A0A024UIH4</accession>
<feature type="signal peptide" evidence="6">
    <location>
        <begin position="1"/>
        <end position="26"/>
    </location>
</feature>
<dbReference type="PANTHER" id="PTHR21576">
    <property type="entry name" value="UNCHARACTERIZED NODULIN-LIKE PROTEIN"/>
    <property type="match status" value="1"/>
</dbReference>
<organism evidence="7">
    <name type="scientific">Aphanomyces invadans</name>
    <dbReference type="NCBI Taxonomy" id="157072"/>
    <lineage>
        <taxon>Eukaryota</taxon>
        <taxon>Sar</taxon>
        <taxon>Stramenopiles</taxon>
        <taxon>Oomycota</taxon>
        <taxon>Saprolegniomycetes</taxon>
        <taxon>Saprolegniales</taxon>
        <taxon>Verrucalvaceae</taxon>
        <taxon>Aphanomyces</taxon>
    </lineage>
</organism>
<dbReference type="Pfam" id="PF07690">
    <property type="entry name" value="MFS_1"/>
    <property type="match status" value="1"/>
</dbReference>
<name>A0A024UIH4_9STRA</name>
<dbReference type="AlphaFoldDB" id="A0A024UIH4"/>
<evidence type="ECO:0000313" key="7">
    <source>
        <dbReference type="EMBL" id="ETW05677.1"/>
    </source>
</evidence>
<feature type="transmembrane region" description="Helical" evidence="5">
    <location>
        <begin position="309"/>
        <end position="327"/>
    </location>
</feature>
<dbReference type="InterPro" id="IPR036259">
    <property type="entry name" value="MFS_trans_sf"/>
</dbReference>
<feature type="transmembrane region" description="Helical" evidence="5">
    <location>
        <begin position="241"/>
        <end position="268"/>
    </location>
</feature>
<feature type="transmembrane region" description="Helical" evidence="5">
    <location>
        <begin position="50"/>
        <end position="69"/>
    </location>
</feature>
<dbReference type="EMBL" id="KI913956">
    <property type="protein sequence ID" value="ETW05677.1"/>
    <property type="molecule type" value="Genomic_DNA"/>
</dbReference>
<dbReference type="VEuPathDB" id="FungiDB:H310_03397"/>
<dbReference type="STRING" id="157072.A0A024UIH4"/>
<protein>
    <recommendedName>
        <fullName evidence="8">Nodulin-like domain-containing protein</fullName>
    </recommendedName>
</protein>
<feature type="transmembrane region" description="Helical" evidence="5">
    <location>
        <begin position="106"/>
        <end position="130"/>
    </location>
</feature>
<dbReference type="SUPFAM" id="SSF103473">
    <property type="entry name" value="MFS general substrate transporter"/>
    <property type="match status" value="1"/>
</dbReference>
<feature type="transmembrane region" description="Helical" evidence="5">
    <location>
        <begin position="173"/>
        <end position="193"/>
    </location>
</feature>
<feature type="transmembrane region" description="Helical" evidence="5">
    <location>
        <begin position="142"/>
        <end position="161"/>
    </location>
</feature>
<evidence type="ECO:0000256" key="1">
    <source>
        <dbReference type="ARBA" id="ARBA00004141"/>
    </source>
</evidence>
<dbReference type="GO" id="GO:0022857">
    <property type="term" value="F:transmembrane transporter activity"/>
    <property type="evidence" value="ECO:0007669"/>
    <property type="project" value="InterPro"/>
</dbReference>